<evidence type="ECO:0000313" key="2">
    <source>
        <dbReference type="Proteomes" id="UP001595583"/>
    </source>
</evidence>
<dbReference type="InterPro" id="IPR018912">
    <property type="entry name" value="DUF2478"/>
</dbReference>
<reference evidence="2" key="1">
    <citation type="journal article" date="2019" name="Int. J. Syst. Evol. Microbiol.">
        <title>The Global Catalogue of Microorganisms (GCM) 10K type strain sequencing project: providing services to taxonomists for standard genome sequencing and annotation.</title>
        <authorList>
            <consortium name="The Broad Institute Genomics Platform"/>
            <consortium name="The Broad Institute Genome Sequencing Center for Infectious Disease"/>
            <person name="Wu L."/>
            <person name="Ma J."/>
        </authorList>
    </citation>
    <scope>NUCLEOTIDE SEQUENCE [LARGE SCALE GENOMIC DNA]</scope>
    <source>
        <strain evidence="2">KCTC 52165</strain>
    </source>
</reference>
<proteinExistence type="predicted"/>
<dbReference type="EMBL" id="JBHRTK010000015">
    <property type="protein sequence ID" value="MFC3207727.1"/>
    <property type="molecule type" value="Genomic_DNA"/>
</dbReference>
<name>A0ABV7KDP5_9HYPH</name>
<keyword evidence="2" id="KW-1185">Reference proteome</keyword>
<sequence>MPSPSNVAVIANHEGLDSQALLATATAQWQASGINVVGVVAENNNVPGECSAGFVRDIASGKPFSIHLDQPPPGKTCHLDASGVEDAGSGLLAQIPAADVVVFSKFGKLEAMQGGLWAAFMAAMAAGKPLLTTVSSKHLEAWKAFAPRTLWLEGEAAAIDGWWRAQHGIEPR</sequence>
<protein>
    <submittedName>
        <fullName evidence="1">DUF2478 domain-containing protein</fullName>
    </submittedName>
</protein>
<gene>
    <name evidence="1" type="ORF">ACFOHJ_15995</name>
</gene>
<dbReference type="Proteomes" id="UP001595583">
    <property type="component" value="Unassembled WGS sequence"/>
</dbReference>
<dbReference type="RefSeq" id="WP_378222137.1">
    <property type="nucleotide sequence ID" value="NZ_JBHRTK010000015.1"/>
</dbReference>
<comment type="caution">
    <text evidence="1">The sequence shown here is derived from an EMBL/GenBank/DDBJ whole genome shotgun (WGS) entry which is preliminary data.</text>
</comment>
<evidence type="ECO:0000313" key="1">
    <source>
        <dbReference type="EMBL" id="MFC3207727.1"/>
    </source>
</evidence>
<dbReference type="Pfam" id="PF10649">
    <property type="entry name" value="DUF2478"/>
    <property type="match status" value="1"/>
</dbReference>
<accession>A0ABV7KDP5</accession>
<organism evidence="1 2">
    <name type="scientific">Aquamicrobium soli</name>
    <dbReference type="NCBI Taxonomy" id="1811518"/>
    <lineage>
        <taxon>Bacteria</taxon>
        <taxon>Pseudomonadati</taxon>
        <taxon>Pseudomonadota</taxon>
        <taxon>Alphaproteobacteria</taxon>
        <taxon>Hyphomicrobiales</taxon>
        <taxon>Phyllobacteriaceae</taxon>
        <taxon>Aquamicrobium</taxon>
    </lineage>
</organism>